<name>A0A096BL81_9BACT</name>
<dbReference type="GO" id="GO:0046872">
    <property type="term" value="F:metal ion binding"/>
    <property type="evidence" value="ECO:0007669"/>
    <property type="project" value="UniProtKB-KW"/>
</dbReference>
<gene>
    <name evidence="3" type="ORF">HMPREF2137_09755</name>
</gene>
<dbReference type="InterPro" id="IPR014710">
    <property type="entry name" value="RmlC-like_jellyroll"/>
</dbReference>
<evidence type="ECO:0000259" key="2">
    <source>
        <dbReference type="Pfam" id="PF07883"/>
    </source>
</evidence>
<proteinExistence type="predicted"/>
<comment type="caution">
    <text evidence="3">The sequence shown here is derived from an EMBL/GenBank/DDBJ whole genome shotgun (WGS) entry which is preliminary data.</text>
</comment>
<dbReference type="RefSeq" id="WP_036873954.1">
    <property type="nucleotide sequence ID" value="NZ_JRNN01000077.1"/>
</dbReference>
<dbReference type="SUPFAM" id="SSF51182">
    <property type="entry name" value="RmlC-like cupins"/>
    <property type="match status" value="1"/>
</dbReference>
<dbReference type="AlphaFoldDB" id="A0A096BL81"/>
<evidence type="ECO:0000256" key="1">
    <source>
        <dbReference type="ARBA" id="ARBA00022723"/>
    </source>
</evidence>
<protein>
    <submittedName>
        <fullName evidence="3">Cupin</fullName>
    </submittedName>
</protein>
<dbReference type="EMBL" id="JRNN01000077">
    <property type="protein sequence ID" value="KGF33904.1"/>
    <property type="molecule type" value="Genomic_DNA"/>
</dbReference>
<accession>A0A096BL81</accession>
<dbReference type="PANTHER" id="PTHR35848">
    <property type="entry name" value="OXALATE-BINDING PROTEIN"/>
    <property type="match status" value="1"/>
</dbReference>
<dbReference type="PANTHER" id="PTHR35848:SF6">
    <property type="entry name" value="CUPIN TYPE-2 DOMAIN-CONTAINING PROTEIN"/>
    <property type="match status" value="1"/>
</dbReference>
<evidence type="ECO:0000313" key="3">
    <source>
        <dbReference type="EMBL" id="KGF33904.1"/>
    </source>
</evidence>
<dbReference type="InterPro" id="IPR013096">
    <property type="entry name" value="Cupin_2"/>
</dbReference>
<feature type="domain" description="Cupin type-2" evidence="2">
    <location>
        <begin position="37"/>
        <end position="105"/>
    </location>
</feature>
<sequence>MVIDFNDLDEQTIEGFKGGKGTLVTRNFADDKCKIMLSTLKPGASTGLHTHVDNCEVVYVLEGTLTCHDDGEAKQVQAGQVHYCPMGHQHYMENLTSSDVRYFAIVPEHH</sequence>
<dbReference type="InterPro" id="IPR051610">
    <property type="entry name" value="GPI/OXD"/>
</dbReference>
<dbReference type="Gene3D" id="2.60.120.10">
    <property type="entry name" value="Jelly Rolls"/>
    <property type="match status" value="1"/>
</dbReference>
<dbReference type="InterPro" id="IPR011051">
    <property type="entry name" value="RmlC_Cupin_sf"/>
</dbReference>
<evidence type="ECO:0000313" key="4">
    <source>
        <dbReference type="Proteomes" id="UP000029556"/>
    </source>
</evidence>
<dbReference type="Pfam" id="PF07883">
    <property type="entry name" value="Cupin_2"/>
    <property type="match status" value="1"/>
</dbReference>
<dbReference type="Proteomes" id="UP000029556">
    <property type="component" value="Unassembled WGS sequence"/>
</dbReference>
<reference evidence="3 4" key="1">
    <citation type="submission" date="2014-07" db="EMBL/GenBank/DDBJ databases">
        <authorList>
            <person name="McCorrison J."/>
            <person name="Sanka R."/>
            <person name="Torralba M."/>
            <person name="Gillis M."/>
            <person name="Haft D.H."/>
            <person name="Methe B."/>
            <person name="Sutton G."/>
            <person name="Nelson K.E."/>
        </authorList>
    </citation>
    <scope>NUCLEOTIDE SEQUENCE [LARGE SCALE GENOMIC DNA]</scope>
    <source>
        <strain evidence="3 4">DNF00853</strain>
    </source>
</reference>
<organism evidence="3 4">
    <name type="scientific">Hoylesella buccalis DNF00853</name>
    <dbReference type="NCBI Taxonomy" id="1401074"/>
    <lineage>
        <taxon>Bacteria</taxon>
        <taxon>Pseudomonadati</taxon>
        <taxon>Bacteroidota</taxon>
        <taxon>Bacteroidia</taxon>
        <taxon>Bacteroidales</taxon>
        <taxon>Prevotellaceae</taxon>
        <taxon>Hoylesella</taxon>
    </lineage>
</organism>
<keyword evidence="1" id="KW-0479">Metal-binding</keyword>
<dbReference type="OrthoDB" id="9797047at2"/>